<keyword evidence="4" id="KW-1185">Reference proteome</keyword>
<dbReference type="EMBL" id="CP054719">
    <property type="protein sequence ID" value="QOL19942.1"/>
    <property type="molecule type" value="Genomic_DNA"/>
</dbReference>
<proteinExistence type="inferred from homology"/>
<reference evidence="3 4" key="1">
    <citation type="submission" date="2020-06" db="EMBL/GenBank/DDBJ databases">
        <title>The endosymbiont of the kinetoplastid Bodo saltans is a Paracaedibacter-like alpha-proteobacterium possessing a putative toxin-antitoxin system.</title>
        <authorList>
            <person name="Midha S."/>
            <person name="Rigden D.J."/>
            <person name="Siozios S."/>
            <person name="Hurst G.D.D."/>
            <person name="Jackson A.P."/>
        </authorList>
    </citation>
    <scope>NUCLEOTIDE SEQUENCE [LARGE SCALE GENOMIC DNA]</scope>
    <source>
        <strain evidence="3">Lake Konstanz</strain>
    </source>
</reference>
<protein>
    <submittedName>
        <fullName evidence="3">Lytic transglycosylase domain-containing protein</fullName>
    </submittedName>
</protein>
<dbReference type="Gene3D" id="1.10.530.10">
    <property type="match status" value="1"/>
</dbReference>
<evidence type="ECO:0000259" key="2">
    <source>
        <dbReference type="Pfam" id="PF01464"/>
    </source>
</evidence>
<evidence type="ECO:0000313" key="4">
    <source>
        <dbReference type="Proteomes" id="UP000594001"/>
    </source>
</evidence>
<feature type="domain" description="Transglycosylase SLT" evidence="2">
    <location>
        <begin position="37"/>
        <end position="146"/>
    </location>
</feature>
<dbReference type="AlphaFoldDB" id="A0A7L9RTQ3"/>
<dbReference type="InterPro" id="IPR023346">
    <property type="entry name" value="Lysozyme-like_dom_sf"/>
</dbReference>
<organism evidence="3 4">
    <name type="scientific">Candidatus Bodocaedibacter vickermanii</name>
    <dbReference type="NCBI Taxonomy" id="2741701"/>
    <lineage>
        <taxon>Bacteria</taxon>
        <taxon>Pseudomonadati</taxon>
        <taxon>Pseudomonadota</taxon>
        <taxon>Alphaproteobacteria</taxon>
        <taxon>Holosporales</taxon>
        <taxon>Candidatus Paracaedibacteraceae</taxon>
        <taxon>Candidatus Bodocaedibacter</taxon>
    </lineage>
</organism>
<comment type="similarity">
    <text evidence="1">Belongs to the virb1 family.</text>
</comment>
<dbReference type="KEGG" id="pbal:CPBP_00714"/>
<evidence type="ECO:0000313" key="3">
    <source>
        <dbReference type="EMBL" id="QOL19942.1"/>
    </source>
</evidence>
<dbReference type="Proteomes" id="UP000594001">
    <property type="component" value="Chromosome"/>
</dbReference>
<dbReference type="RefSeq" id="WP_350331498.1">
    <property type="nucleotide sequence ID" value="NZ_CP054719.1"/>
</dbReference>
<dbReference type="InterPro" id="IPR008258">
    <property type="entry name" value="Transglycosylase_SLT_dom_1"/>
</dbReference>
<accession>A0A7L9RTQ3</accession>
<name>A0A7L9RTQ3_9PROT</name>
<sequence length="219" mass="25044">MMKYVLFFIALILPIAAEVPQPEMVYKCSTLSRMIEIEEGLPPLLLSAITFIESSDMPWVIGTPNASYRFNTKKEAVAKIKELRAKRQKNFDVGCMQINHFFHKDKFQSDEDMLNPVRNIRFAAQLLKELKAEAGSWDKAIAYYNSRDLRYSSPYASKVNQHWSKIKSLGGLPTELASFANVPKAKLDVKLKTQPVISNSILQRAKIAYLTYKKTLVRH</sequence>
<evidence type="ECO:0000256" key="1">
    <source>
        <dbReference type="ARBA" id="ARBA00009387"/>
    </source>
</evidence>
<dbReference type="Pfam" id="PF01464">
    <property type="entry name" value="SLT"/>
    <property type="match status" value="1"/>
</dbReference>
<gene>
    <name evidence="3" type="ORF">CPBP_00714</name>
</gene>
<dbReference type="SUPFAM" id="SSF53955">
    <property type="entry name" value="Lysozyme-like"/>
    <property type="match status" value="1"/>
</dbReference>